<dbReference type="OrthoDB" id="9769898at2"/>
<dbReference type="PANTHER" id="PTHR33361:SF15">
    <property type="entry name" value="DUF885 FAMILY LIPOPROTEIN"/>
    <property type="match status" value="1"/>
</dbReference>
<dbReference type="Proteomes" id="UP000284395">
    <property type="component" value="Unassembled WGS sequence"/>
</dbReference>
<evidence type="ECO:0000256" key="2">
    <source>
        <dbReference type="SAM" id="SignalP"/>
    </source>
</evidence>
<accession>A0A420EK18</accession>
<feature type="signal peptide" evidence="2">
    <location>
        <begin position="1"/>
        <end position="16"/>
    </location>
</feature>
<gene>
    <name evidence="3" type="ORF">D6851_08800</name>
</gene>
<protein>
    <submittedName>
        <fullName evidence="3">DUF885 domain-containing protein</fullName>
    </submittedName>
</protein>
<dbReference type="InterPro" id="IPR010281">
    <property type="entry name" value="DUF885"/>
</dbReference>
<evidence type="ECO:0000256" key="1">
    <source>
        <dbReference type="SAM" id="MobiDB-lite"/>
    </source>
</evidence>
<reference evidence="3 4" key="1">
    <citation type="submission" date="2018-09" db="EMBL/GenBank/DDBJ databases">
        <title>Altererythrobacter spongiae sp. nov., isolated from a marine sponge.</title>
        <authorList>
            <person name="Zhuang L."/>
            <person name="Luo L."/>
        </authorList>
    </citation>
    <scope>NUCLEOTIDE SEQUENCE [LARGE SCALE GENOMIC DNA]</scope>
    <source>
        <strain evidence="3 4">HN-Y73</strain>
    </source>
</reference>
<organism evidence="3 4">
    <name type="scientific">Altericroceibacterium spongiae</name>
    <dbReference type="NCBI Taxonomy" id="2320269"/>
    <lineage>
        <taxon>Bacteria</taxon>
        <taxon>Pseudomonadati</taxon>
        <taxon>Pseudomonadota</taxon>
        <taxon>Alphaproteobacteria</taxon>
        <taxon>Sphingomonadales</taxon>
        <taxon>Erythrobacteraceae</taxon>
        <taxon>Altericroceibacterium</taxon>
    </lineage>
</organism>
<dbReference type="PANTHER" id="PTHR33361">
    <property type="entry name" value="GLR0591 PROTEIN"/>
    <property type="match status" value="1"/>
</dbReference>
<keyword evidence="2" id="KW-0732">Signal</keyword>
<feature type="region of interest" description="Disordered" evidence="1">
    <location>
        <begin position="19"/>
        <end position="47"/>
    </location>
</feature>
<dbReference type="AlphaFoldDB" id="A0A420EK18"/>
<name>A0A420EK18_9SPHN</name>
<feature type="chain" id="PRO_5019193514" evidence="2">
    <location>
        <begin position="17"/>
        <end position="609"/>
    </location>
</feature>
<comment type="caution">
    <text evidence="3">The sequence shown here is derived from an EMBL/GenBank/DDBJ whole genome shotgun (WGS) entry which is preliminary data.</text>
</comment>
<dbReference type="Pfam" id="PF05960">
    <property type="entry name" value="DUF885"/>
    <property type="match status" value="1"/>
</dbReference>
<dbReference type="EMBL" id="RAPF01000004">
    <property type="protein sequence ID" value="RKF21035.1"/>
    <property type="molecule type" value="Genomic_DNA"/>
</dbReference>
<evidence type="ECO:0000313" key="4">
    <source>
        <dbReference type="Proteomes" id="UP000284395"/>
    </source>
</evidence>
<sequence>MTMRRLIGVMTGLALAGCATSPAPMETSPPPADGAMENAPGGEADESPMDTAFDRIADAYIKTLTRLNPVAGTQLGAHENDDLLPRIDAEGRNARLTANKALLQAVHEIDFSQLSRDNQVDYKLLENALEYAIWQDEVLREWQWNPQYYNDTASYSLYSLVQRDFAPWPERFQSIVARMEKLPAFLAEARKQLDPDKVPKIYAETVAKQNQGILEIINAVLLPEVEKSGVPRTRFDAALANLKKAVAEQQRWLDEQLVPNAKGDFRLGAKLYDQKMRFALMSRMTRPELKQRALRAKAQIRSEMYDLSRQIIRDREGENLPENPDQATQQSVIERGLQYTYDARPPRDKLVEAAQDALTQTTAFTREKGFVDMPRGEVKIITVPKFLQGNAVAYDDPPGPLESDLPNFFAISPVPEDWSDEQAKSFLSEYNLYMLHDLSMHEGVPGHYLQLDHANRNKDILRAVLMSGPFVEGWANYSERVMVDLGYMDNDPLLQISVLKMRLRAVTNTLLDIGVHTEGMTRDEAMDLMMKGAFQQEREAAGKWVRANLSSVQLLSYFTGYEEHWALRHEAERRWGKDFTLRRYHDAVLSHGSPPVKYVRELLFDLPID</sequence>
<evidence type="ECO:0000313" key="3">
    <source>
        <dbReference type="EMBL" id="RKF21035.1"/>
    </source>
</evidence>
<dbReference type="PROSITE" id="PS51257">
    <property type="entry name" value="PROKAR_LIPOPROTEIN"/>
    <property type="match status" value="1"/>
</dbReference>
<proteinExistence type="predicted"/>
<keyword evidence="4" id="KW-1185">Reference proteome</keyword>